<dbReference type="Pfam" id="PF00392">
    <property type="entry name" value="GntR"/>
    <property type="match status" value="1"/>
</dbReference>
<dbReference type="PROSITE" id="PS50949">
    <property type="entry name" value="HTH_GNTR"/>
    <property type="match status" value="1"/>
</dbReference>
<dbReference type="AlphaFoldDB" id="A0A5M5CXI0"/>
<dbReference type="InterPro" id="IPR008920">
    <property type="entry name" value="TF_FadR/GntR_C"/>
</dbReference>
<dbReference type="Pfam" id="PF07729">
    <property type="entry name" value="FCD"/>
    <property type="match status" value="1"/>
</dbReference>
<dbReference type="Gene3D" id="1.10.10.10">
    <property type="entry name" value="Winged helix-like DNA-binding domain superfamily/Winged helix DNA-binding domain"/>
    <property type="match status" value="1"/>
</dbReference>
<sequence>MSAELLKALPSLANDSVAKQVTDILTDLIVTGKIKQGDYLPTEEDLCREFGIGRSSVREAIKTLESRGMVRKFHGKGVVVIDESAQATAKLLPIALKLKKTTMKDILEFRNSIEIKMTELAASRATEEQIKVISDNLEKMRNEEYKLETFAEYDYNFHKSVADASGNSIFSLMMETMRPMLYNHIIYTLNPEFNPENCNHFHETILNTIISKDPVAASEAMKSHLAGTKSVMDELERANITI</sequence>
<feature type="domain" description="HTH gntR-type" evidence="4">
    <location>
        <begin position="15"/>
        <end position="83"/>
    </location>
</feature>
<keyword evidence="1" id="KW-0805">Transcription regulation</keyword>
<evidence type="ECO:0000313" key="5">
    <source>
        <dbReference type="EMBL" id="KAA4088366.1"/>
    </source>
</evidence>
<reference evidence="5 6" key="1">
    <citation type="journal article" date="2019" name="Nat. Med.">
        <title>A library of human gut bacterial isolates paired with longitudinal multiomics data enables mechanistic microbiome research.</title>
        <authorList>
            <person name="Poyet M."/>
            <person name="Groussin M."/>
            <person name="Gibbons S.M."/>
            <person name="Avila-Pacheco J."/>
            <person name="Jiang X."/>
            <person name="Kearney S.M."/>
            <person name="Perrotta A.R."/>
            <person name="Berdy B."/>
            <person name="Zhao S."/>
            <person name="Lieberman T.D."/>
            <person name="Swanson P.K."/>
            <person name="Smith M."/>
            <person name="Roesemann S."/>
            <person name="Alexander J.E."/>
            <person name="Rich S.A."/>
            <person name="Livny J."/>
            <person name="Vlamakis H."/>
            <person name="Clish C."/>
            <person name="Bullock K."/>
            <person name="Deik A."/>
            <person name="Scott J."/>
            <person name="Pierce K.A."/>
            <person name="Xavier R.J."/>
            <person name="Alm E.J."/>
        </authorList>
    </citation>
    <scope>NUCLEOTIDE SEQUENCE [LARGE SCALE GENOMIC DNA]</scope>
    <source>
        <strain evidence="5 6">BIOML-A134</strain>
    </source>
</reference>
<evidence type="ECO:0000256" key="1">
    <source>
        <dbReference type="ARBA" id="ARBA00023015"/>
    </source>
</evidence>
<accession>A0A5M5CXI0</accession>
<comment type="caution">
    <text evidence="5">The sequence shown here is derived from an EMBL/GenBank/DDBJ whole genome shotgun (WGS) entry which is preliminary data.</text>
</comment>
<gene>
    <name evidence="5" type="ORF">F3D66_30885</name>
</gene>
<dbReference type="PANTHER" id="PTHR43537">
    <property type="entry name" value="TRANSCRIPTIONAL REGULATOR, GNTR FAMILY"/>
    <property type="match status" value="1"/>
</dbReference>
<organism evidence="5 6">
    <name type="scientific">Bacteroides ovatus</name>
    <dbReference type="NCBI Taxonomy" id="28116"/>
    <lineage>
        <taxon>Bacteria</taxon>
        <taxon>Pseudomonadati</taxon>
        <taxon>Bacteroidota</taxon>
        <taxon>Bacteroidia</taxon>
        <taxon>Bacteroidales</taxon>
        <taxon>Bacteroidaceae</taxon>
        <taxon>Bacteroides</taxon>
    </lineage>
</organism>
<dbReference type="SMART" id="SM00345">
    <property type="entry name" value="HTH_GNTR"/>
    <property type="match status" value="1"/>
</dbReference>
<dbReference type="PANTHER" id="PTHR43537:SF5">
    <property type="entry name" value="UXU OPERON TRANSCRIPTIONAL REGULATOR"/>
    <property type="match status" value="1"/>
</dbReference>
<dbReference type="InterPro" id="IPR036388">
    <property type="entry name" value="WH-like_DNA-bd_sf"/>
</dbReference>
<dbReference type="GO" id="GO:0003700">
    <property type="term" value="F:DNA-binding transcription factor activity"/>
    <property type="evidence" value="ECO:0007669"/>
    <property type="project" value="InterPro"/>
</dbReference>
<evidence type="ECO:0000256" key="3">
    <source>
        <dbReference type="ARBA" id="ARBA00023163"/>
    </source>
</evidence>
<keyword evidence="2" id="KW-0238">DNA-binding</keyword>
<dbReference type="CDD" id="cd07377">
    <property type="entry name" value="WHTH_GntR"/>
    <property type="match status" value="1"/>
</dbReference>
<dbReference type="InterPro" id="IPR036390">
    <property type="entry name" value="WH_DNA-bd_sf"/>
</dbReference>
<dbReference type="SUPFAM" id="SSF48008">
    <property type="entry name" value="GntR ligand-binding domain-like"/>
    <property type="match status" value="1"/>
</dbReference>
<keyword evidence="6" id="KW-1185">Reference proteome</keyword>
<dbReference type="SMART" id="SM00895">
    <property type="entry name" value="FCD"/>
    <property type="match status" value="1"/>
</dbReference>
<keyword evidence="3" id="KW-0804">Transcription</keyword>
<proteinExistence type="predicted"/>
<evidence type="ECO:0000256" key="2">
    <source>
        <dbReference type="ARBA" id="ARBA00023125"/>
    </source>
</evidence>
<dbReference type="EMBL" id="VWKB01000085">
    <property type="protein sequence ID" value="KAA4088366.1"/>
    <property type="molecule type" value="Genomic_DNA"/>
</dbReference>
<name>A0A5M5CXI0_BACOV</name>
<evidence type="ECO:0000313" key="6">
    <source>
        <dbReference type="Proteomes" id="UP000473905"/>
    </source>
</evidence>
<dbReference type="GO" id="GO:0003677">
    <property type="term" value="F:DNA binding"/>
    <property type="evidence" value="ECO:0007669"/>
    <property type="project" value="UniProtKB-KW"/>
</dbReference>
<dbReference type="Gene3D" id="1.20.120.530">
    <property type="entry name" value="GntR ligand-binding domain-like"/>
    <property type="match status" value="1"/>
</dbReference>
<dbReference type="InterPro" id="IPR011711">
    <property type="entry name" value="GntR_C"/>
</dbReference>
<dbReference type="PRINTS" id="PR00035">
    <property type="entry name" value="HTHGNTR"/>
</dbReference>
<dbReference type="RefSeq" id="WP_081084227.1">
    <property type="nucleotide sequence ID" value="NZ_DAWEDY010000123.1"/>
</dbReference>
<dbReference type="InterPro" id="IPR000524">
    <property type="entry name" value="Tscrpt_reg_HTH_GntR"/>
</dbReference>
<dbReference type="SUPFAM" id="SSF46785">
    <property type="entry name" value="Winged helix' DNA-binding domain"/>
    <property type="match status" value="1"/>
</dbReference>
<protein>
    <submittedName>
        <fullName evidence="5">FadR family transcriptional regulator</fullName>
    </submittedName>
</protein>
<evidence type="ECO:0000259" key="4">
    <source>
        <dbReference type="PROSITE" id="PS50949"/>
    </source>
</evidence>
<dbReference type="Proteomes" id="UP000473905">
    <property type="component" value="Unassembled WGS sequence"/>
</dbReference>